<dbReference type="SUPFAM" id="SSF48264">
    <property type="entry name" value="Cytochrome P450"/>
    <property type="match status" value="1"/>
</dbReference>
<evidence type="ECO:0000256" key="2">
    <source>
        <dbReference type="PIRSR" id="PIRSR602401-1"/>
    </source>
</evidence>
<evidence type="ECO:0000256" key="3">
    <source>
        <dbReference type="SAM" id="Phobius"/>
    </source>
</evidence>
<evidence type="ECO:0000256" key="1">
    <source>
        <dbReference type="ARBA" id="ARBA00010617"/>
    </source>
</evidence>
<keyword evidence="3" id="KW-0472">Membrane</keyword>
<dbReference type="Pfam" id="PF00067">
    <property type="entry name" value="p450"/>
    <property type="match status" value="1"/>
</dbReference>
<sequence>MTFLIYLLNTVSQVDSLTALGTAATLLSLYIFYITYFYPNYLSPLRHIPSPPTISKSNPYGLPFLGNTIDLVKEGAEVVRARWIDEFGGIVRYRELFGQESILLSDPKAIHQVLTKNSYDYIRPPRLARFLEPITGKENVFLAEGDVHKKLRKIIAPAFSHRNIKDMLPSIVGPCARLGEIWEKRASNPGSKEVEFDIMEDLSRATLDILGFAGFGHDFQSLTNSTSELGVSFENISVLDTPTRKVLRSLIPYYLNIPLKENRAMVHNLKVMERATTHMVDEKIAQARSIKSKGDARRDLLSVLICANKNSDVAQDRRLSYQELQDQVRIFMVAGHETTASAITWMLYALSINQDAQRRLRNELLQTFGRPCHSSSRPLTYDEINSLPFLNACVKELLRCYPPVASSSRVATKDDVILGFEIPKGTTVRLSLRAIQRLKSVWGEDAGIFKPERWLNPELVMKENPELAGRTTFVTPEMNEAYLPFLIGPRTCPGSKLALLELKILLYYLLINLDYSPSPQFKFVAKTVLAYRPDPGMRLTVKMCQRHQ</sequence>
<comment type="similarity">
    <text evidence="1">Belongs to the cytochrome P450 family.</text>
</comment>
<feature type="binding site" description="axial binding residue" evidence="2">
    <location>
        <position position="492"/>
    </location>
    <ligand>
        <name>heme</name>
        <dbReference type="ChEBI" id="CHEBI:30413"/>
    </ligand>
    <ligandPart>
        <name>Fe</name>
        <dbReference type="ChEBI" id="CHEBI:18248"/>
    </ligandPart>
</feature>
<name>A0A9P6R261_9FUNG</name>
<dbReference type="Gene3D" id="1.10.630.10">
    <property type="entry name" value="Cytochrome P450"/>
    <property type="match status" value="1"/>
</dbReference>
<dbReference type="GO" id="GO:0004497">
    <property type="term" value="F:monooxygenase activity"/>
    <property type="evidence" value="ECO:0007669"/>
    <property type="project" value="InterPro"/>
</dbReference>
<dbReference type="OrthoDB" id="1470350at2759"/>
<comment type="cofactor">
    <cofactor evidence="2">
        <name>heme</name>
        <dbReference type="ChEBI" id="CHEBI:30413"/>
    </cofactor>
</comment>
<dbReference type="GO" id="GO:0005506">
    <property type="term" value="F:iron ion binding"/>
    <property type="evidence" value="ECO:0007669"/>
    <property type="project" value="InterPro"/>
</dbReference>
<organism evidence="4 5">
    <name type="scientific">Dissophora globulifera</name>
    <dbReference type="NCBI Taxonomy" id="979702"/>
    <lineage>
        <taxon>Eukaryota</taxon>
        <taxon>Fungi</taxon>
        <taxon>Fungi incertae sedis</taxon>
        <taxon>Mucoromycota</taxon>
        <taxon>Mortierellomycotina</taxon>
        <taxon>Mortierellomycetes</taxon>
        <taxon>Mortierellales</taxon>
        <taxon>Mortierellaceae</taxon>
        <taxon>Dissophora</taxon>
    </lineage>
</organism>
<dbReference type="InterPro" id="IPR050121">
    <property type="entry name" value="Cytochrome_P450_monoxygenase"/>
</dbReference>
<dbReference type="InterPro" id="IPR036396">
    <property type="entry name" value="Cyt_P450_sf"/>
</dbReference>
<comment type="caution">
    <text evidence="4">The sequence shown here is derived from an EMBL/GenBank/DDBJ whole genome shotgun (WGS) entry which is preliminary data.</text>
</comment>
<dbReference type="InterPro" id="IPR001128">
    <property type="entry name" value="Cyt_P450"/>
</dbReference>
<dbReference type="GO" id="GO:0016705">
    <property type="term" value="F:oxidoreductase activity, acting on paired donors, with incorporation or reduction of molecular oxygen"/>
    <property type="evidence" value="ECO:0007669"/>
    <property type="project" value="InterPro"/>
</dbReference>
<evidence type="ECO:0008006" key="6">
    <source>
        <dbReference type="Google" id="ProtNLM"/>
    </source>
</evidence>
<keyword evidence="3" id="KW-0812">Transmembrane</keyword>
<keyword evidence="3" id="KW-1133">Transmembrane helix</keyword>
<keyword evidence="2" id="KW-0479">Metal-binding</keyword>
<dbReference type="InterPro" id="IPR002401">
    <property type="entry name" value="Cyt_P450_E_grp-I"/>
</dbReference>
<reference evidence="4" key="1">
    <citation type="journal article" date="2020" name="Fungal Divers.">
        <title>Resolving the Mortierellaceae phylogeny through synthesis of multi-gene phylogenetics and phylogenomics.</title>
        <authorList>
            <person name="Vandepol N."/>
            <person name="Liber J."/>
            <person name="Desiro A."/>
            <person name="Na H."/>
            <person name="Kennedy M."/>
            <person name="Barry K."/>
            <person name="Grigoriev I.V."/>
            <person name="Miller A.N."/>
            <person name="O'Donnell K."/>
            <person name="Stajich J.E."/>
            <person name="Bonito G."/>
        </authorList>
    </citation>
    <scope>NUCLEOTIDE SEQUENCE</scope>
    <source>
        <strain evidence="4">REB-010B</strain>
    </source>
</reference>
<keyword evidence="5" id="KW-1185">Reference proteome</keyword>
<feature type="transmembrane region" description="Helical" evidence="3">
    <location>
        <begin position="20"/>
        <end position="38"/>
    </location>
</feature>
<dbReference type="Proteomes" id="UP000738325">
    <property type="component" value="Unassembled WGS sequence"/>
</dbReference>
<dbReference type="EMBL" id="JAAAIP010000966">
    <property type="protein sequence ID" value="KAG0311130.1"/>
    <property type="molecule type" value="Genomic_DNA"/>
</dbReference>
<dbReference type="PRINTS" id="PR00463">
    <property type="entry name" value="EP450I"/>
</dbReference>
<proteinExistence type="inferred from homology"/>
<dbReference type="PANTHER" id="PTHR24305:SF166">
    <property type="entry name" value="CYTOCHROME P450 12A4, MITOCHONDRIAL-RELATED"/>
    <property type="match status" value="1"/>
</dbReference>
<dbReference type="AlphaFoldDB" id="A0A9P6R261"/>
<keyword evidence="2" id="KW-0349">Heme</keyword>
<protein>
    <recommendedName>
        <fullName evidence="6">Cytochrome P450</fullName>
    </recommendedName>
</protein>
<gene>
    <name evidence="4" type="ORF">BGZ99_010363</name>
</gene>
<keyword evidence="2" id="KW-0408">Iron</keyword>
<evidence type="ECO:0000313" key="4">
    <source>
        <dbReference type="EMBL" id="KAG0311130.1"/>
    </source>
</evidence>
<evidence type="ECO:0000313" key="5">
    <source>
        <dbReference type="Proteomes" id="UP000738325"/>
    </source>
</evidence>
<dbReference type="PRINTS" id="PR00385">
    <property type="entry name" value="P450"/>
</dbReference>
<dbReference type="PANTHER" id="PTHR24305">
    <property type="entry name" value="CYTOCHROME P450"/>
    <property type="match status" value="1"/>
</dbReference>
<dbReference type="GO" id="GO:0020037">
    <property type="term" value="F:heme binding"/>
    <property type="evidence" value="ECO:0007669"/>
    <property type="project" value="InterPro"/>
</dbReference>
<accession>A0A9P6R261</accession>